<gene>
    <name evidence="2" type="ORF">GIB67_008084</name>
</gene>
<protein>
    <submittedName>
        <fullName evidence="2">Uncharacterized protein</fullName>
    </submittedName>
</protein>
<name>A0A7J7MCQ9_9MAGN</name>
<feature type="compositionally biased region" description="Gly residues" evidence="1">
    <location>
        <begin position="162"/>
        <end position="179"/>
    </location>
</feature>
<dbReference type="EMBL" id="JACGCM010001619">
    <property type="protein sequence ID" value="KAF6152647.1"/>
    <property type="molecule type" value="Genomic_DNA"/>
</dbReference>
<evidence type="ECO:0000313" key="2">
    <source>
        <dbReference type="EMBL" id="KAF6152647.1"/>
    </source>
</evidence>
<dbReference type="Proteomes" id="UP000541444">
    <property type="component" value="Unassembled WGS sequence"/>
</dbReference>
<evidence type="ECO:0000313" key="3">
    <source>
        <dbReference type="Proteomes" id="UP000541444"/>
    </source>
</evidence>
<proteinExistence type="predicted"/>
<evidence type="ECO:0000256" key="1">
    <source>
        <dbReference type="SAM" id="MobiDB-lite"/>
    </source>
</evidence>
<feature type="region of interest" description="Disordered" evidence="1">
    <location>
        <begin position="141"/>
        <end position="179"/>
    </location>
</feature>
<keyword evidence="3" id="KW-1185">Reference proteome</keyword>
<dbReference type="AlphaFoldDB" id="A0A7J7MCQ9"/>
<comment type="caution">
    <text evidence="2">The sequence shown here is derived from an EMBL/GenBank/DDBJ whole genome shotgun (WGS) entry which is preliminary data.</text>
</comment>
<sequence>MLTDSQRMGNIDLFGSTVLRAGITSVVVTSALVYSASQDFSLPGEIEGPDLGWYIEWTGRREMLPIARLRDPPPMSSSYSAEELWYLTHGMRRLVLTESVQDAQRFKEFEDELTIAYMQIDSIDHQLYAHDLQLRRGRDVRVVPLPPGGGARKRQGRSGLRTRGGGTSRRGWGTGDDYG</sequence>
<reference evidence="2 3" key="1">
    <citation type="journal article" date="2020" name="IScience">
        <title>Genome Sequencing of the Endangered Kingdonia uniflora (Circaeasteraceae, Ranunculales) Reveals Potential Mechanisms of Evolutionary Specialization.</title>
        <authorList>
            <person name="Sun Y."/>
            <person name="Deng T."/>
            <person name="Zhang A."/>
            <person name="Moore M.J."/>
            <person name="Landis J.B."/>
            <person name="Lin N."/>
            <person name="Zhang H."/>
            <person name="Zhang X."/>
            <person name="Huang J."/>
            <person name="Zhang X."/>
            <person name="Sun H."/>
            <person name="Wang H."/>
        </authorList>
    </citation>
    <scope>NUCLEOTIDE SEQUENCE [LARGE SCALE GENOMIC DNA]</scope>
    <source>
        <strain evidence="2">TB1705</strain>
        <tissue evidence="2">Leaf</tissue>
    </source>
</reference>
<organism evidence="2 3">
    <name type="scientific">Kingdonia uniflora</name>
    <dbReference type="NCBI Taxonomy" id="39325"/>
    <lineage>
        <taxon>Eukaryota</taxon>
        <taxon>Viridiplantae</taxon>
        <taxon>Streptophyta</taxon>
        <taxon>Embryophyta</taxon>
        <taxon>Tracheophyta</taxon>
        <taxon>Spermatophyta</taxon>
        <taxon>Magnoliopsida</taxon>
        <taxon>Ranunculales</taxon>
        <taxon>Circaeasteraceae</taxon>
        <taxon>Kingdonia</taxon>
    </lineage>
</organism>
<accession>A0A7J7MCQ9</accession>